<dbReference type="Gramene" id="KZM87498">
    <property type="protein sequence ID" value="KZM87498"/>
    <property type="gene ID" value="DCAR_024632"/>
</dbReference>
<evidence type="ECO:0008006" key="2">
    <source>
        <dbReference type="Google" id="ProtNLM"/>
    </source>
</evidence>
<evidence type="ECO:0000313" key="1">
    <source>
        <dbReference type="EMBL" id="KZM87498.1"/>
    </source>
</evidence>
<reference evidence="1" key="1">
    <citation type="journal article" date="2016" name="Nat. Genet.">
        <title>A high-quality carrot genome assembly provides new insights into carotenoid accumulation and asterid genome evolution.</title>
        <authorList>
            <person name="Iorizzo M."/>
            <person name="Ellison S."/>
            <person name="Senalik D."/>
            <person name="Zeng P."/>
            <person name="Satapoomin P."/>
            <person name="Huang J."/>
            <person name="Bowman M."/>
            <person name="Iovene M."/>
            <person name="Sanseverino W."/>
            <person name="Cavagnaro P."/>
            <person name="Yildiz M."/>
            <person name="Macko-Podgorni A."/>
            <person name="Moranska E."/>
            <person name="Grzebelus E."/>
            <person name="Grzebelus D."/>
            <person name="Ashrafi H."/>
            <person name="Zheng Z."/>
            <person name="Cheng S."/>
            <person name="Spooner D."/>
            <person name="Van Deynze A."/>
            <person name="Simon P."/>
        </authorList>
    </citation>
    <scope>NUCLEOTIDE SEQUENCE [LARGE SCALE GENOMIC DNA]</scope>
    <source>
        <tissue evidence="1">Leaf</tissue>
    </source>
</reference>
<proteinExistence type="predicted"/>
<organism evidence="1">
    <name type="scientific">Daucus carota subsp. sativus</name>
    <name type="common">Carrot</name>
    <dbReference type="NCBI Taxonomy" id="79200"/>
    <lineage>
        <taxon>Eukaryota</taxon>
        <taxon>Viridiplantae</taxon>
        <taxon>Streptophyta</taxon>
        <taxon>Embryophyta</taxon>
        <taxon>Tracheophyta</taxon>
        <taxon>Spermatophyta</taxon>
        <taxon>Magnoliopsida</taxon>
        <taxon>eudicotyledons</taxon>
        <taxon>Gunneridae</taxon>
        <taxon>Pentapetalae</taxon>
        <taxon>asterids</taxon>
        <taxon>campanulids</taxon>
        <taxon>Apiales</taxon>
        <taxon>Apiaceae</taxon>
        <taxon>Apioideae</taxon>
        <taxon>Scandiceae</taxon>
        <taxon>Daucinae</taxon>
        <taxon>Daucus</taxon>
        <taxon>Daucus sect. Daucus</taxon>
    </lineage>
</organism>
<sequence length="426" mass="46149">MEFIWDIPAHNAYKINVHCELTNEPSPIGNTVALGSIIRDFSGSKCWGLEGPVNGLSEEQGIMAAIQAACVYADEKGLEPIHIETTNVGIFELVSSQDQYVIPVELLEAFRLFNTLHANNVDNADGANPRRISWIPHHMNSAAVYMAEHGLSNLTEMVELPGSSTLGNLQFFLDRDMGRVLPNPQMVILPNLGLGEVEDGIPPPPVNHSFDDPVPRSISVAVHDRKMKGPMLTGNSPLKGCSSKSWEIEAPIPLLLAKGKDMLYGGYAFYSNGSFSRKAVEILESGMLAEISPVFAQKNVNLEAHVGKGLLAKDILNYAMLGCLYVAVAILQKPNSPQMTNLGSGSVDDKKPVILPEENHFMQAAAVAIEDTPSLLPMPSTLPILDSVDVSTLPELPLLPVSDLLVEMNMSSPTVGMKRPRPEDDA</sequence>
<dbReference type="EMBL" id="LNRQ01000007">
    <property type="protein sequence ID" value="KZM87498.1"/>
    <property type="molecule type" value="Genomic_DNA"/>
</dbReference>
<dbReference type="AlphaFoldDB" id="A0A164TGS9"/>
<name>A0A164TGS9_DAUCS</name>
<gene>
    <name evidence="1" type="ORF">DCAR_024632</name>
</gene>
<protein>
    <recommendedName>
        <fullName evidence="2">RNase H type-1 domain-containing protein</fullName>
    </recommendedName>
</protein>
<accession>A0A164TGS9</accession>
<comment type="caution">
    <text evidence="1">The sequence shown here is derived from an EMBL/GenBank/DDBJ whole genome shotgun (WGS) entry which is preliminary data.</text>
</comment>